<dbReference type="Proteomes" id="UP000019473">
    <property type="component" value="Unassembled WGS sequence"/>
</dbReference>
<dbReference type="eggNOG" id="ENOG502SFSH">
    <property type="taxonomic scope" value="Eukaryota"/>
</dbReference>
<name>W9WK79_9EURO</name>
<dbReference type="OrthoDB" id="5336357at2759"/>
<proteinExistence type="predicted"/>
<dbReference type="HOGENOM" id="CLU_106796_0_0_1"/>
<evidence type="ECO:0000313" key="3">
    <source>
        <dbReference type="Proteomes" id="UP000019473"/>
    </source>
</evidence>
<reference evidence="2 3" key="1">
    <citation type="submission" date="2013-03" db="EMBL/GenBank/DDBJ databases">
        <title>The Genome Sequence of Cladophialophora yegresii CBS 114405.</title>
        <authorList>
            <consortium name="The Broad Institute Genomics Platform"/>
            <person name="Cuomo C."/>
            <person name="de Hoog S."/>
            <person name="Gorbushina A."/>
            <person name="Walker B."/>
            <person name="Young S.K."/>
            <person name="Zeng Q."/>
            <person name="Gargeya S."/>
            <person name="Fitzgerald M."/>
            <person name="Haas B."/>
            <person name="Abouelleil A."/>
            <person name="Allen A.W."/>
            <person name="Alvarado L."/>
            <person name="Arachchi H.M."/>
            <person name="Berlin A.M."/>
            <person name="Chapman S.B."/>
            <person name="Gainer-Dewar J."/>
            <person name="Goldberg J."/>
            <person name="Griggs A."/>
            <person name="Gujja S."/>
            <person name="Hansen M."/>
            <person name="Howarth C."/>
            <person name="Imamovic A."/>
            <person name="Ireland A."/>
            <person name="Larimer J."/>
            <person name="McCowan C."/>
            <person name="Murphy C."/>
            <person name="Pearson M."/>
            <person name="Poon T.W."/>
            <person name="Priest M."/>
            <person name="Roberts A."/>
            <person name="Saif S."/>
            <person name="Shea T."/>
            <person name="Sisk P."/>
            <person name="Sykes S."/>
            <person name="Wortman J."/>
            <person name="Nusbaum C."/>
            <person name="Birren B."/>
        </authorList>
    </citation>
    <scope>NUCLEOTIDE SEQUENCE [LARGE SCALE GENOMIC DNA]</scope>
    <source>
        <strain evidence="2 3">CBS 114405</strain>
    </source>
</reference>
<evidence type="ECO:0000256" key="1">
    <source>
        <dbReference type="SAM" id="MobiDB-lite"/>
    </source>
</evidence>
<gene>
    <name evidence="2" type="ORF">A1O7_01365</name>
</gene>
<dbReference type="EMBL" id="AMGW01000001">
    <property type="protein sequence ID" value="EXJ65026.1"/>
    <property type="molecule type" value="Genomic_DNA"/>
</dbReference>
<evidence type="ECO:0000313" key="2">
    <source>
        <dbReference type="EMBL" id="EXJ65026.1"/>
    </source>
</evidence>
<dbReference type="GeneID" id="19175978"/>
<protein>
    <submittedName>
        <fullName evidence="2">Uncharacterized protein</fullName>
    </submittedName>
</protein>
<keyword evidence="3" id="KW-1185">Reference proteome</keyword>
<organism evidence="2 3">
    <name type="scientific">Cladophialophora yegresii CBS 114405</name>
    <dbReference type="NCBI Taxonomy" id="1182544"/>
    <lineage>
        <taxon>Eukaryota</taxon>
        <taxon>Fungi</taxon>
        <taxon>Dikarya</taxon>
        <taxon>Ascomycota</taxon>
        <taxon>Pezizomycotina</taxon>
        <taxon>Eurotiomycetes</taxon>
        <taxon>Chaetothyriomycetidae</taxon>
        <taxon>Chaetothyriales</taxon>
        <taxon>Herpotrichiellaceae</taxon>
        <taxon>Cladophialophora</taxon>
    </lineage>
</organism>
<accession>W9WK79</accession>
<dbReference type="VEuPathDB" id="FungiDB:A1O7_01365"/>
<dbReference type="STRING" id="1182544.W9WK79"/>
<comment type="caution">
    <text evidence="2">The sequence shown here is derived from an EMBL/GenBank/DDBJ whole genome shotgun (WGS) entry which is preliminary data.</text>
</comment>
<sequence length="183" mass="20472">MGTKRKASTFEEDSLVYVYQHQQQSRSATPSLASSSPLSTTSPVTAQSSITGGDASPSEFHRVKAIPYPYLYLDSRTRKRHRDGRPDEEAIHENTLRKLYDAQRFHLDEAVHVSDALESRDAYEHKEAGEDEDRDANMMDDLLEAGLPLKIERNQRSIEAFFGGKGVGQPLGQGTGMLETHNH</sequence>
<dbReference type="RefSeq" id="XP_007753593.1">
    <property type="nucleotide sequence ID" value="XM_007755403.1"/>
</dbReference>
<dbReference type="AlphaFoldDB" id="W9WK79"/>
<feature type="compositionally biased region" description="Low complexity" evidence="1">
    <location>
        <begin position="27"/>
        <end position="43"/>
    </location>
</feature>
<feature type="region of interest" description="Disordered" evidence="1">
    <location>
        <begin position="20"/>
        <end position="59"/>
    </location>
</feature>